<proteinExistence type="predicted"/>
<evidence type="ECO:0000256" key="1">
    <source>
        <dbReference type="SAM" id="MobiDB-lite"/>
    </source>
</evidence>
<evidence type="ECO:0000313" key="3">
    <source>
        <dbReference type="Proteomes" id="UP001209755"/>
    </source>
</evidence>
<keyword evidence="3" id="KW-1185">Reference proteome</keyword>
<evidence type="ECO:0000313" key="2">
    <source>
        <dbReference type="EMBL" id="MCW2307190.1"/>
    </source>
</evidence>
<organism evidence="2 3">
    <name type="scientific">Rhodobium gokarnense</name>
    <dbReference type="NCBI Taxonomy" id="364296"/>
    <lineage>
        <taxon>Bacteria</taxon>
        <taxon>Pseudomonadati</taxon>
        <taxon>Pseudomonadota</taxon>
        <taxon>Alphaproteobacteria</taxon>
        <taxon>Hyphomicrobiales</taxon>
        <taxon>Rhodobiaceae</taxon>
        <taxon>Rhodobium</taxon>
    </lineage>
</organism>
<protein>
    <submittedName>
        <fullName evidence="2">Uncharacterized protein</fullName>
    </submittedName>
</protein>
<dbReference type="Proteomes" id="UP001209755">
    <property type="component" value="Unassembled WGS sequence"/>
</dbReference>
<feature type="region of interest" description="Disordered" evidence="1">
    <location>
        <begin position="1"/>
        <end position="40"/>
    </location>
</feature>
<sequence>MEHPDGSTAGVTARAARRAAPGVDEIAARTGTAAGGNWTS</sequence>
<gene>
    <name evidence="2" type="ORF">M2319_001512</name>
</gene>
<accession>A0ABT3H9W9</accession>
<dbReference type="RefSeq" id="WP_264600835.1">
    <property type="nucleotide sequence ID" value="NZ_JAOQNS010000003.1"/>
</dbReference>
<dbReference type="EMBL" id="JAOQNS010000003">
    <property type="protein sequence ID" value="MCW2307190.1"/>
    <property type="molecule type" value="Genomic_DNA"/>
</dbReference>
<name>A0ABT3H9W9_9HYPH</name>
<comment type="caution">
    <text evidence="2">The sequence shown here is derived from an EMBL/GenBank/DDBJ whole genome shotgun (WGS) entry which is preliminary data.</text>
</comment>
<reference evidence="3" key="1">
    <citation type="submission" date="2023-07" db="EMBL/GenBank/DDBJ databases">
        <title>Genome sequencing of Purple Non-Sulfur Bacteria from various extreme environments.</title>
        <authorList>
            <person name="Mayer M."/>
        </authorList>
    </citation>
    <scope>NUCLEOTIDE SEQUENCE [LARGE SCALE GENOMIC DNA]</scope>
    <source>
        <strain evidence="3">DSM 17935</strain>
    </source>
</reference>